<feature type="transmembrane region" description="Helical" evidence="1">
    <location>
        <begin position="252"/>
        <end position="272"/>
    </location>
</feature>
<feature type="transmembrane region" description="Helical" evidence="1">
    <location>
        <begin position="137"/>
        <end position="160"/>
    </location>
</feature>
<keyword evidence="3" id="KW-1185">Reference proteome</keyword>
<name>A0A226E9W7_FOLCA</name>
<gene>
    <name evidence="2" type="ORF">Fcan01_11000</name>
</gene>
<comment type="caution">
    <text evidence="2">The sequence shown here is derived from an EMBL/GenBank/DDBJ whole genome shotgun (WGS) entry which is preliminary data.</text>
</comment>
<sequence>MTSENIFQAFTYVQKLSDRISIHPLRWEGSKHQAPTSTRHAPCRSLYLMSGPIYLGGLYLYGQGMAEILNTVISLEKQLLKFTFAWKSPFDKANFANRMILCARIATILPPILSVSAILTRIDPYYTVINVLLPPKFIASLSIKLFLTLLRLILMFCIILELCRAAYILFVVVIFFALVLSNVLRLLEQYYAGLPAFKILEAKQYILFYQEICVLIFATNLALSLICFASLTIGFGMFIVSGVILIKLWRRAPILNLVICLILILGGVYFLLVQFPRAAEVHSATERMKKPKLSTRQGLVPEKLLGKWLPYGNYFPDRDRVPAQLRNVTIECGGYTLFRQDADQQNFSIKLEYNTVEKNLHTERFGENVVYPSPLAHWKRFIKNGDPSFGFDMTQDFGKGLWIPVHQPRSCWETANQDNSKNKKVPNWFIVPEAVE</sequence>
<organism evidence="2 3">
    <name type="scientific">Folsomia candida</name>
    <name type="common">Springtail</name>
    <dbReference type="NCBI Taxonomy" id="158441"/>
    <lineage>
        <taxon>Eukaryota</taxon>
        <taxon>Metazoa</taxon>
        <taxon>Ecdysozoa</taxon>
        <taxon>Arthropoda</taxon>
        <taxon>Hexapoda</taxon>
        <taxon>Collembola</taxon>
        <taxon>Entomobryomorpha</taxon>
        <taxon>Isotomoidea</taxon>
        <taxon>Isotomidae</taxon>
        <taxon>Proisotominae</taxon>
        <taxon>Folsomia</taxon>
    </lineage>
</organism>
<dbReference type="EMBL" id="LNIX01000005">
    <property type="protein sequence ID" value="OXA54315.1"/>
    <property type="molecule type" value="Genomic_DNA"/>
</dbReference>
<evidence type="ECO:0000313" key="3">
    <source>
        <dbReference type="Proteomes" id="UP000198287"/>
    </source>
</evidence>
<accession>A0A226E9W7</accession>
<protein>
    <submittedName>
        <fullName evidence="2">2-dehydro-3-deoxyphosphooctonate aldolase</fullName>
    </submittedName>
</protein>
<dbReference type="AlphaFoldDB" id="A0A226E9W7"/>
<evidence type="ECO:0000313" key="2">
    <source>
        <dbReference type="EMBL" id="OXA54315.1"/>
    </source>
</evidence>
<evidence type="ECO:0000256" key="1">
    <source>
        <dbReference type="SAM" id="Phobius"/>
    </source>
</evidence>
<feature type="transmembrane region" description="Helical" evidence="1">
    <location>
        <begin position="207"/>
        <end position="240"/>
    </location>
</feature>
<dbReference type="Proteomes" id="UP000198287">
    <property type="component" value="Unassembled WGS sequence"/>
</dbReference>
<proteinExistence type="predicted"/>
<reference evidence="2 3" key="1">
    <citation type="submission" date="2015-12" db="EMBL/GenBank/DDBJ databases">
        <title>The genome of Folsomia candida.</title>
        <authorList>
            <person name="Faddeeva A."/>
            <person name="Derks M.F."/>
            <person name="Anvar Y."/>
            <person name="Smit S."/>
            <person name="Van Straalen N."/>
            <person name="Roelofs D."/>
        </authorList>
    </citation>
    <scope>NUCLEOTIDE SEQUENCE [LARGE SCALE GENOMIC DNA]</scope>
    <source>
        <strain evidence="2 3">VU population</strain>
        <tissue evidence="2">Whole body</tissue>
    </source>
</reference>
<keyword evidence="1" id="KW-0812">Transmembrane</keyword>
<feature type="transmembrane region" description="Helical" evidence="1">
    <location>
        <begin position="101"/>
        <end position="122"/>
    </location>
</feature>
<feature type="transmembrane region" description="Helical" evidence="1">
    <location>
        <begin position="167"/>
        <end position="187"/>
    </location>
</feature>
<keyword evidence="1" id="KW-0472">Membrane</keyword>
<keyword evidence="1" id="KW-1133">Transmembrane helix</keyword>